<protein>
    <submittedName>
        <fullName evidence="12">Ferredoxin-NADP reductase</fullName>
    </submittedName>
</protein>
<keyword evidence="4" id="KW-0479">Metal-binding</keyword>
<dbReference type="InterPro" id="IPR039261">
    <property type="entry name" value="FNR_nucleotide-bd"/>
</dbReference>
<dbReference type="InterPro" id="IPR001433">
    <property type="entry name" value="OxRdtase_FAD/NAD-bd"/>
</dbReference>
<comment type="cofactor">
    <cofactor evidence="1">
        <name>FAD</name>
        <dbReference type="ChEBI" id="CHEBI:57692"/>
    </cofactor>
</comment>
<dbReference type="InterPro" id="IPR008333">
    <property type="entry name" value="Cbr1-like_FAD-bd_dom"/>
</dbReference>
<dbReference type="Gene3D" id="3.10.20.30">
    <property type="match status" value="1"/>
</dbReference>
<dbReference type="PROSITE" id="PS51384">
    <property type="entry name" value="FAD_FR"/>
    <property type="match status" value="1"/>
</dbReference>
<dbReference type="Proteomes" id="UP000627838">
    <property type="component" value="Unassembled WGS sequence"/>
</dbReference>
<evidence type="ECO:0000259" key="10">
    <source>
        <dbReference type="PROSITE" id="PS51085"/>
    </source>
</evidence>
<dbReference type="PROSITE" id="PS51085">
    <property type="entry name" value="2FE2S_FER_2"/>
    <property type="match status" value="1"/>
</dbReference>
<evidence type="ECO:0000256" key="6">
    <source>
        <dbReference type="ARBA" id="ARBA00023002"/>
    </source>
</evidence>
<dbReference type="RefSeq" id="WP_192761700.1">
    <property type="nucleotide sequence ID" value="NZ_JADBDZ010000001.1"/>
</dbReference>
<keyword evidence="6" id="KW-0560">Oxidoreductase</keyword>
<keyword evidence="8" id="KW-0411">Iron-sulfur</keyword>
<comment type="caution">
    <text evidence="12">The sequence shown here is derived from an EMBL/GenBank/DDBJ whole genome shotgun (WGS) entry which is preliminary data.</text>
</comment>
<feature type="compositionally biased region" description="Low complexity" evidence="9">
    <location>
        <begin position="240"/>
        <end position="255"/>
    </location>
</feature>
<evidence type="ECO:0000256" key="9">
    <source>
        <dbReference type="SAM" id="MobiDB-lite"/>
    </source>
</evidence>
<evidence type="ECO:0000256" key="2">
    <source>
        <dbReference type="ARBA" id="ARBA00022630"/>
    </source>
</evidence>
<name>A0ABR9JYI2_9ACTN</name>
<dbReference type="InterPro" id="IPR006058">
    <property type="entry name" value="2Fe2S_fd_BS"/>
</dbReference>
<evidence type="ECO:0000256" key="8">
    <source>
        <dbReference type="ARBA" id="ARBA00023014"/>
    </source>
</evidence>
<dbReference type="Gene3D" id="2.40.30.10">
    <property type="entry name" value="Translation factors"/>
    <property type="match status" value="1"/>
</dbReference>
<dbReference type="SUPFAM" id="SSF52343">
    <property type="entry name" value="Ferredoxin reductase-like, C-terminal NADP-linked domain"/>
    <property type="match status" value="1"/>
</dbReference>
<feature type="region of interest" description="Disordered" evidence="9">
    <location>
        <begin position="226"/>
        <end position="260"/>
    </location>
</feature>
<dbReference type="PRINTS" id="PR00410">
    <property type="entry name" value="PHEHYDRXLASE"/>
</dbReference>
<evidence type="ECO:0000256" key="4">
    <source>
        <dbReference type="ARBA" id="ARBA00022723"/>
    </source>
</evidence>
<proteinExistence type="predicted"/>
<keyword evidence="3" id="KW-0001">2Fe-2S</keyword>
<dbReference type="Pfam" id="PF00111">
    <property type="entry name" value="Fer2"/>
    <property type="match status" value="1"/>
</dbReference>
<dbReference type="SUPFAM" id="SSF63380">
    <property type="entry name" value="Riboflavin synthase domain-like"/>
    <property type="match status" value="1"/>
</dbReference>
<gene>
    <name evidence="12" type="ORF">H4W34_005346</name>
</gene>
<evidence type="ECO:0000259" key="11">
    <source>
        <dbReference type="PROSITE" id="PS51384"/>
    </source>
</evidence>
<dbReference type="Pfam" id="PF00175">
    <property type="entry name" value="NAD_binding_1"/>
    <property type="match status" value="1"/>
</dbReference>
<dbReference type="EMBL" id="JADBDZ010000001">
    <property type="protein sequence ID" value="MBE1535513.1"/>
    <property type="molecule type" value="Genomic_DNA"/>
</dbReference>
<dbReference type="PROSITE" id="PS00197">
    <property type="entry name" value="2FE2S_FER_1"/>
    <property type="match status" value="1"/>
</dbReference>
<dbReference type="InterPro" id="IPR017938">
    <property type="entry name" value="Riboflavin_synthase-like_b-brl"/>
</dbReference>
<dbReference type="SUPFAM" id="SSF54292">
    <property type="entry name" value="2Fe-2S ferredoxin-like"/>
    <property type="match status" value="1"/>
</dbReference>
<evidence type="ECO:0000313" key="12">
    <source>
        <dbReference type="EMBL" id="MBE1535513.1"/>
    </source>
</evidence>
<dbReference type="InterPro" id="IPR001041">
    <property type="entry name" value="2Fe-2S_ferredoxin-type"/>
</dbReference>
<keyword evidence="7" id="KW-0408">Iron</keyword>
<reference evidence="12 13" key="1">
    <citation type="submission" date="2020-10" db="EMBL/GenBank/DDBJ databases">
        <title>Sequencing the genomes of 1000 actinobacteria strains.</title>
        <authorList>
            <person name="Klenk H.-P."/>
        </authorList>
    </citation>
    <scope>NUCLEOTIDE SEQUENCE [LARGE SCALE GENOMIC DNA]</scope>
    <source>
        <strain evidence="12 13">DSM 46744</strain>
    </source>
</reference>
<evidence type="ECO:0000256" key="3">
    <source>
        <dbReference type="ARBA" id="ARBA00022714"/>
    </source>
</evidence>
<keyword evidence="13" id="KW-1185">Reference proteome</keyword>
<dbReference type="CDD" id="cd00207">
    <property type="entry name" value="fer2"/>
    <property type="match status" value="1"/>
</dbReference>
<dbReference type="Pfam" id="PF00970">
    <property type="entry name" value="FAD_binding_6"/>
    <property type="match status" value="1"/>
</dbReference>
<organism evidence="12 13">
    <name type="scientific">Actinomadura algeriensis</name>
    <dbReference type="NCBI Taxonomy" id="1679523"/>
    <lineage>
        <taxon>Bacteria</taxon>
        <taxon>Bacillati</taxon>
        <taxon>Actinomycetota</taxon>
        <taxon>Actinomycetes</taxon>
        <taxon>Streptosporangiales</taxon>
        <taxon>Thermomonosporaceae</taxon>
        <taxon>Actinomadura</taxon>
    </lineage>
</organism>
<dbReference type="InterPro" id="IPR012675">
    <property type="entry name" value="Beta-grasp_dom_sf"/>
</dbReference>
<dbReference type="CDD" id="cd06214">
    <property type="entry name" value="PA_degradation_oxidoreductase_like"/>
    <property type="match status" value="1"/>
</dbReference>
<keyword evidence="5" id="KW-0274">FAD</keyword>
<dbReference type="InterPro" id="IPR050415">
    <property type="entry name" value="MRET"/>
</dbReference>
<sequence length="350" mass="37341">MARDHGFHPVRITRIVAETDDARTFVLDAPWPYRAGQFVTFRACGALRSYSMSSSPDTDGELMTTVKRVPGGLVSNWMLDNLVSGDVVEVTRPAGIFCLRETSAPLVAFCGGSGVTPILSLVKSALATTRRRVRVLLANKDADAIIFRSVLAELADRYPDRLEVHHHLDVLNGFVTATQIRNFVNVDTHADFYICGPAPFMDLTEAALRDHGAGADQILVERFGSADASPAEQAEQDSLAADAVADASGGAVPAAEPREDGTVTIVLNGKKHTVPQHPGETLLQSARRAGLAPPFSCEAGNCATCIAQITAGEAKMRVNNALDDDEVAEGLILTCQGEPVSADITVVYED</sequence>
<dbReference type="InterPro" id="IPR036010">
    <property type="entry name" value="2Fe-2S_ferredoxin-like_sf"/>
</dbReference>
<evidence type="ECO:0000313" key="13">
    <source>
        <dbReference type="Proteomes" id="UP000627838"/>
    </source>
</evidence>
<evidence type="ECO:0000256" key="1">
    <source>
        <dbReference type="ARBA" id="ARBA00001974"/>
    </source>
</evidence>
<keyword evidence="2" id="KW-0285">Flavoprotein</keyword>
<evidence type="ECO:0000256" key="5">
    <source>
        <dbReference type="ARBA" id="ARBA00022827"/>
    </source>
</evidence>
<accession>A0ABR9JYI2</accession>
<feature type="domain" description="FAD-binding FR-type" evidence="11">
    <location>
        <begin position="5"/>
        <end position="100"/>
    </location>
</feature>
<feature type="domain" description="2Fe-2S ferredoxin-type" evidence="10">
    <location>
        <begin position="261"/>
        <end position="350"/>
    </location>
</feature>
<dbReference type="InterPro" id="IPR017927">
    <property type="entry name" value="FAD-bd_FR_type"/>
</dbReference>
<evidence type="ECO:0000256" key="7">
    <source>
        <dbReference type="ARBA" id="ARBA00023004"/>
    </source>
</evidence>
<dbReference type="PANTHER" id="PTHR47354:SF8">
    <property type="entry name" value="1,2-PHENYLACETYL-COA EPOXIDASE, SUBUNIT E"/>
    <property type="match status" value="1"/>
</dbReference>
<dbReference type="PANTHER" id="PTHR47354">
    <property type="entry name" value="NADH OXIDOREDUCTASE HCR"/>
    <property type="match status" value="1"/>
</dbReference>
<dbReference type="Gene3D" id="3.40.50.80">
    <property type="entry name" value="Nucleotide-binding domain of ferredoxin-NADP reductase (FNR) module"/>
    <property type="match status" value="1"/>
</dbReference>